<name>A0ABS1D025_9PROT</name>
<evidence type="ECO:0000313" key="3">
    <source>
        <dbReference type="Proteomes" id="UP000697995"/>
    </source>
</evidence>
<evidence type="ECO:0008006" key="4">
    <source>
        <dbReference type="Google" id="ProtNLM"/>
    </source>
</evidence>
<protein>
    <recommendedName>
        <fullName evidence="4">Tripartite-type tricarboxylate transporter, receptor component TctC</fullName>
    </recommendedName>
</protein>
<comment type="caution">
    <text evidence="2">The sequence shown here is derived from an EMBL/GenBank/DDBJ whole genome shotgun (WGS) entry which is preliminary data.</text>
</comment>
<dbReference type="PANTHER" id="PTHR42928:SF5">
    <property type="entry name" value="BLR1237 PROTEIN"/>
    <property type="match status" value="1"/>
</dbReference>
<dbReference type="Proteomes" id="UP000697995">
    <property type="component" value="Unassembled WGS sequence"/>
</dbReference>
<gene>
    <name evidence="2" type="ORF">CKO45_16905</name>
</gene>
<dbReference type="Gene3D" id="3.40.190.10">
    <property type="entry name" value="Periplasmic binding protein-like II"/>
    <property type="match status" value="1"/>
</dbReference>
<dbReference type="PIRSF" id="PIRSF017082">
    <property type="entry name" value="YflP"/>
    <property type="match status" value="1"/>
</dbReference>
<dbReference type="InterPro" id="IPR006311">
    <property type="entry name" value="TAT_signal"/>
</dbReference>
<keyword evidence="3" id="KW-1185">Reference proteome</keyword>
<reference evidence="2 3" key="1">
    <citation type="journal article" date="2020" name="Microorganisms">
        <title>Osmotic Adaptation and Compatible Solute Biosynthesis of Phototrophic Bacteria as Revealed from Genome Analyses.</title>
        <authorList>
            <person name="Imhoff J.F."/>
            <person name="Rahn T."/>
            <person name="Kunzel S."/>
            <person name="Keller A."/>
            <person name="Neulinger S.C."/>
        </authorList>
    </citation>
    <scope>NUCLEOTIDE SEQUENCE [LARGE SCALE GENOMIC DNA]</scope>
    <source>
        <strain evidence="2 3">DSM 15382</strain>
    </source>
</reference>
<comment type="similarity">
    <text evidence="1">Belongs to the UPF0065 (bug) family.</text>
</comment>
<dbReference type="Gene3D" id="3.40.190.150">
    <property type="entry name" value="Bordetella uptake gene, domain 1"/>
    <property type="match status" value="1"/>
</dbReference>
<evidence type="ECO:0000256" key="1">
    <source>
        <dbReference type="ARBA" id="ARBA00006987"/>
    </source>
</evidence>
<dbReference type="Pfam" id="PF03401">
    <property type="entry name" value="TctC"/>
    <property type="match status" value="1"/>
</dbReference>
<dbReference type="PANTHER" id="PTHR42928">
    <property type="entry name" value="TRICARBOXYLATE-BINDING PROTEIN"/>
    <property type="match status" value="1"/>
</dbReference>
<dbReference type="CDD" id="cd07012">
    <property type="entry name" value="PBP2_Bug_TTT"/>
    <property type="match status" value="1"/>
</dbReference>
<dbReference type="RefSeq" id="WP_133219978.1">
    <property type="nucleotide sequence ID" value="NZ_NRSG01000132.1"/>
</dbReference>
<dbReference type="SUPFAM" id="SSF53850">
    <property type="entry name" value="Periplasmic binding protein-like II"/>
    <property type="match status" value="1"/>
</dbReference>
<dbReference type="InterPro" id="IPR005064">
    <property type="entry name" value="BUG"/>
</dbReference>
<dbReference type="InterPro" id="IPR042100">
    <property type="entry name" value="Bug_dom1"/>
</dbReference>
<sequence>MIGRRDALRAGLGATAGAVLAGQAAPARASAWPQRQVRIVVPFAAGGSSDICARIIGARMQGATGQTFVVENLPGGNGVVGTMAVNQAPADGHTLLLGATTTFSANPHTMKNPGYDAERDFALVGVFGITAGYLMVPAEAPWRSVQELIADIRARPGRLNSGWFNGSSRIPAALLKRVASLDFEEVAYRVIGNAITDLQNGQIQFVFIDMVAADAHLASGRFRALAVTSAGRSPRFPDMPAMTELYEGFELGGYLGMGVRSATPIPVQQAINRQVVAAVQSPEIAARLREMSLEPVAMDLEACAAYGRAERIKWGGIIRRAGIEPE</sequence>
<accession>A0ABS1D025</accession>
<evidence type="ECO:0000313" key="2">
    <source>
        <dbReference type="EMBL" id="MBK1659911.1"/>
    </source>
</evidence>
<dbReference type="PROSITE" id="PS51318">
    <property type="entry name" value="TAT"/>
    <property type="match status" value="1"/>
</dbReference>
<dbReference type="EMBL" id="NRSG01000132">
    <property type="protein sequence ID" value="MBK1659911.1"/>
    <property type="molecule type" value="Genomic_DNA"/>
</dbReference>
<proteinExistence type="inferred from homology"/>
<organism evidence="2 3">
    <name type="scientific">Paracraurococcus ruber</name>
    <dbReference type="NCBI Taxonomy" id="77675"/>
    <lineage>
        <taxon>Bacteria</taxon>
        <taxon>Pseudomonadati</taxon>
        <taxon>Pseudomonadota</taxon>
        <taxon>Alphaproteobacteria</taxon>
        <taxon>Acetobacterales</taxon>
        <taxon>Roseomonadaceae</taxon>
        <taxon>Paracraurococcus</taxon>
    </lineage>
</organism>